<feature type="chain" id="PRO_5045747659" description="DUF3108 domain-containing protein" evidence="1">
    <location>
        <begin position="21"/>
        <end position="269"/>
    </location>
</feature>
<dbReference type="InterPro" id="IPR021457">
    <property type="entry name" value="DUF3108"/>
</dbReference>
<dbReference type="Proteomes" id="UP000831327">
    <property type="component" value="Chromosome"/>
</dbReference>
<evidence type="ECO:0000256" key="1">
    <source>
        <dbReference type="SAM" id="SignalP"/>
    </source>
</evidence>
<feature type="signal peptide" evidence="1">
    <location>
        <begin position="1"/>
        <end position="20"/>
    </location>
</feature>
<gene>
    <name evidence="2" type="ORF">Rmf_17650</name>
</gene>
<organism evidence="2 3">
    <name type="scientific">Roseomonas fluvialis</name>
    <dbReference type="NCBI Taxonomy" id="1750527"/>
    <lineage>
        <taxon>Bacteria</taxon>
        <taxon>Pseudomonadati</taxon>
        <taxon>Pseudomonadota</taxon>
        <taxon>Alphaproteobacteria</taxon>
        <taxon>Acetobacterales</taxon>
        <taxon>Roseomonadaceae</taxon>
        <taxon>Roseomonas</taxon>
    </lineage>
</organism>
<dbReference type="RefSeq" id="WP_244459066.1">
    <property type="nucleotide sequence ID" value="NZ_AP025637.1"/>
</dbReference>
<dbReference type="EMBL" id="AP025637">
    <property type="protein sequence ID" value="BDG71836.1"/>
    <property type="molecule type" value="Genomic_DNA"/>
</dbReference>
<keyword evidence="1" id="KW-0732">Signal</keyword>
<sequence length="269" mass="28759">MTRAPVLALLAGLSVGYAHANPVEADYAVSQMGVTVMDIRITIDQAGDRYRLATVSRSRGVGRLFLPREQIAEAEGGLRGRDVMPARYRTEGEWRGTPRRTVMEYLSGTPRLAVLEPPEGPDRIPVSAEEAAGTIDGLSALLRLSRDVAATGRCDIQGAIFDGRRRLEWTSRTIGVGASPVRGISGEALRCGLESRLVAGFRRGDDPATAGRPRQAEAWLAVLGPGLPPLPLRVEFPSTFVGALRLDLVRAGAVVPAPLPDRVSAPARP</sequence>
<accession>A0ABM7Y214</accession>
<name>A0ABM7Y214_9PROT</name>
<reference evidence="2 3" key="1">
    <citation type="journal article" date="2016" name="Microbes Environ.">
        <title>Phylogenetically diverse aerobic anoxygenic phototrophic bacteria isolated from epilithic biofilms in Tama river, Japan.</title>
        <authorList>
            <person name="Hirose S."/>
            <person name="Matsuura K."/>
            <person name="Haruta S."/>
        </authorList>
    </citation>
    <scope>NUCLEOTIDE SEQUENCE [LARGE SCALE GENOMIC DNA]</scope>
    <source>
        <strain evidence="2 3">S08</strain>
    </source>
</reference>
<evidence type="ECO:0008006" key="4">
    <source>
        <dbReference type="Google" id="ProtNLM"/>
    </source>
</evidence>
<evidence type="ECO:0000313" key="3">
    <source>
        <dbReference type="Proteomes" id="UP000831327"/>
    </source>
</evidence>
<evidence type="ECO:0000313" key="2">
    <source>
        <dbReference type="EMBL" id="BDG71836.1"/>
    </source>
</evidence>
<dbReference type="Pfam" id="PF11306">
    <property type="entry name" value="DUF3108"/>
    <property type="match status" value="1"/>
</dbReference>
<protein>
    <recommendedName>
        <fullName evidence="4">DUF3108 domain-containing protein</fullName>
    </recommendedName>
</protein>
<keyword evidence="3" id="KW-1185">Reference proteome</keyword>
<proteinExistence type="predicted"/>